<dbReference type="EMBL" id="LR586016">
    <property type="protein sequence ID" value="VIP00689.1"/>
    <property type="molecule type" value="Genomic_DNA"/>
</dbReference>
<dbReference type="EMBL" id="LR593887">
    <property type="protein sequence ID" value="VTR96796.1"/>
    <property type="molecule type" value="Genomic_DNA"/>
</dbReference>
<dbReference type="KEGG" id="tim:GMBLW1_32710"/>
<evidence type="ECO:0000313" key="2">
    <source>
        <dbReference type="Proteomes" id="UP000464378"/>
    </source>
</evidence>
<dbReference type="Proteomes" id="UP000464378">
    <property type="component" value="Chromosome"/>
</dbReference>
<name>A0A6C2YHE7_9BACT</name>
<sequence>MLILETLQVASGLLPVDFATSNAGARTGDFVSLRHYRRLAILLFKDGGTAGEDVTLTIEQAKDAAGTAIKPLLFDTIYRKQGSDLATVNSWTRTRQTAANTYTNTTSAEDELIWVVEIPAESLDSSNGYTHVRGSVNDVGTGAQLGCVLYLLSEPRYAADPEQMMSGIA</sequence>
<proteinExistence type="predicted"/>
<protein>
    <submittedName>
        <fullName evidence="1">Uncharacterized protein</fullName>
    </submittedName>
</protein>
<organism evidence="1">
    <name type="scientific">Tuwongella immobilis</name>
    <dbReference type="NCBI Taxonomy" id="692036"/>
    <lineage>
        <taxon>Bacteria</taxon>
        <taxon>Pseudomonadati</taxon>
        <taxon>Planctomycetota</taxon>
        <taxon>Planctomycetia</taxon>
        <taxon>Gemmatales</taxon>
        <taxon>Gemmataceae</taxon>
        <taxon>Tuwongella</taxon>
    </lineage>
</organism>
<dbReference type="AlphaFoldDB" id="A0A6C2YHE7"/>
<gene>
    <name evidence="1" type="ORF">GMBLW1_32710</name>
</gene>
<keyword evidence="2" id="KW-1185">Reference proteome</keyword>
<dbReference type="RefSeq" id="WP_162655884.1">
    <property type="nucleotide sequence ID" value="NZ_LR593887.1"/>
</dbReference>
<evidence type="ECO:0000313" key="1">
    <source>
        <dbReference type="EMBL" id="VIP00689.1"/>
    </source>
</evidence>
<reference evidence="1" key="1">
    <citation type="submission" date="2019-04" db="EMBL/GenBank/DDBJ databases">
        <authorList>
            <consortium name="Science for Life Laboratories"/>
        </authorList>
    </citation>
    <scope>NUCLEOTIDE SEQUENCE</scope>
    <source>
        <strain evidence="1">MBLW1</strain>
    </source>
</reference>
<accession>A0A6C2YHE7</accession>
<dbReference type="InParanoid" id="A0A6C2YHE7"/>